<dbReference type="GO" id="GO:0003994">
    <property type="term" value="F:aconitate hydratase activity"/>
    <property type="evidence" value="ECO:0007669"/>
    <property type="project" value="UniProtKB-EC"/>
</dbReference>
<keyword evidence="1 3" id="KW-0456">Lyase</keyword>
<sequence>MKPVVRASGVKRVVRAEVVKITQPVSLLGDFDPETGRLLGVDVVGKIVALPYVKGSTVGPYLMWSASRRGKIPLAVVAEKPDLMLVTACVLANVPLFQGVMEEGCVELDLESGEYVKC</sequence>
<dbReference type="Gene3D" id="3.50.30.10">
    <property type="entry name" value="Phosphohistidine domain"/>
    <property type="match status" value="1"/>
</dbReference>
<evidence type="ECO:0000313" key="4">
    <source>
        <dbReference type="Proteomes" id="UP000001431"/>
    </source>
</evidence>
<dbReference type="SUPFAM" id="SSF52016">
    <property type="entry name" value="LeuD/IlvD-like"/>
    <property type="match status" value="1"/>
</dbReference>
<dbReference type="KEGG" id="pcl:Pcal_0950"/>
<feature type="domain" description="Phosphomevalonate dehydratase small subunit-like" evidence="2">
    <location>
        <begin position="26"/>
        <end position="97"/>
    </location>
</feature>
<evidence type="ECO:0000259" key="2">
    <source>
        <dbReference type="Pfam" id="PF01989"/>
    </source>
</evidence>
<dbReference type="RefSeq" id="WP_011849633.1">
    <property type="nucleotide sequence ID" value="NC_009073.1"/>
</dbReference>
<protein>
    <submittedName>
        <fullName evidence="3">Predicted aconitase subunit 2</fullName>
        <ecNumber evidence="3">4.2.1.3</ecNumber>
    </submittedName>
</protein>
<dbReference type="InterPro" id="IPR002840">
    <property type="entry name" value="PMDh-S-like_dom"/>
</dbReference>
<evidence type="ECO:0000313" key="3">
    <source>
        <dbReference type="EMBL" id="ABO08375.1"/>
    </source>
</evidence>
<reference evidence="3" key="1">
    <citation type="submission" date="2007-02" db="EMBL/GenBank/DDBJ databases">
        <title>Complete sequence of Pyrobaculum calidifontis JCM 11548.</title>
        <authorList>
            <consortium name="US DOE Joint Genome Institute"/>
            <person name="Copeland A."/>
            <person name="Lucas S."/>
            <person name="Lapidus A."/>
            <person name="Barry K."/>
            <person name="Glavina del Rio T."/>
            <person name="Dalin E."/>
            <person name="Tice H."/>
            <person name="Pitluck S."/>
            <person name="Chain P."/>
            <person name="Malfatti S."/>
            <person name="Shin M."/>
            <person name="Vergez L."/>
            <person name="Schmutz J."/>
            <person name="Larimer F."/>
            <person name="Land M."/>
            <person name="Hauser L."/>
            <person name="Kyrpides N."/>
            <person name="Mikhailova N."/>
            <person name="Cozen A.E."/>
            <person name="Fitz-Gibbon S.T."/>
            <person name="House C.H."/>
            <person name="Saltikov C."/>
            <person name="Lowe T.M."/>
            <person name="Richardson P."/>
        </authorList>
    </citation>
    <scope>NUCLEOTIDE SEQUENCE [LARGE SCALE GENOMIC DNA]</scope>
    <source>
        <strain evidence="3">JCM 11548</strain>
    </source>
</reference>
<dbReference type="HOGENOM" id="CLU_141583_2_0_2"/>
<dbReference type="eggNOG" id="arCOG04279">
    <property type="taxonomic scope" value="Archaea"/>
</dbReference>
<dbReference type="EMBL" id="CP000561">
    <property type="protein sequence ID" value="ABO08375.1"/>
    <property type="molecule type" value="Genomic_DNA"/>
</dbReference>
<proteinExistence type="predicted"/>
<dbReference type="Pfam" id="PF01989">
    <property type="entry name" value="AcnX_swivel_put"/>
    <property type="match status" value="1"/>
</dbReference>
<gene>
    <name evidence="3" type="ordered locus">Pcal_0950</name>
</gene>
<evidence type="ECO:0000256" key="1">
    <source>
        <dbReference type="ARBA" id="ARBA00023239"/>
    </source>
</evidence>
<dbReference type="AlphaFoldDB" id="A3MUQ8"/>
<dbReference type="EC" id="4.2.1.3" evidence="3"/>
<accession>A3MUQ8</accession>
<name>A3MUQ8_PYRCJ</name>
<keyword evidence="4" id="KW-1185">Reference proteome</keyword>
<dbReference type="GeneID" id="4909697"/>
<organism evidence="3 4">
    <name type="scientific">Pyrobaculum calidifontis (strain DSM 21063 / JCM 11548 / VA1)</name>
    <dbReference type="NCBI Taxonomy" id="410359"/>
    <lineage>
        <taxon>Archaea</taxon>
        <taxon>Thermoproteota</taxon>
        <taxon>Thermoprotei</taxon>
        <taxon>Thermoproteales</taxon>
        <taxon>Thermoproteaceae</taxon>
        <taxon>Pyrobaculum</taxon>
    </lineage>
</organism>
<dbReference type="STRING" id="410359.Pcal_0950"/>
<dbReference type="Proteomes" id="UP000001431">
    <property type="component" value="Chromosome"/>
</dbReference>